<comment type="caution">
    <text evidence="10">The sequence shown here is derived from an EMBL/GenBank/DDBJ whole genome shotgun (WGS) entry which is preliminary data.</text>
</comment>
<protein>
    <recommendedName>
        <fullName evidence="2 5">Alpha-galactosidase</fullName>
        <ecNumber evidence="2 5">3.2.1.22</ecNumber>
    </recommendedName>
</protein>
<dbReference type="GO" id="GO:0016052">
    <property type="term" value="P:carbohydrate catabolic process"/>
    <property type="evidence" value="ECO:0007669"/>
    <property type="project" value="InterPro"/>
</dbReference>
<name>A0A4Q2A8K3_9BURK</name>
<keyword evidence="4 5" id="KW-0326">Glycosidase</keyword>
<feature type="binding site" evidence="7">
    <location>
        <position position="493"/>
    </location>
    <ligand>
        <name>substrate</name>
    </ligand>
</feature>
<dbReference type="InterPro" id="IPR038417">
    <property type="entry name" value="Alpga-gal_N_sf"/>
</dbReference>
<dbReference type="InterPro" id="IPR031705">
    <property type="entry name" value="Glyco_hydro_36_C"/>
</dbReference>
<sequence length="717" mass="79887">MFDTKLVCLNGSNVCIALEESSGMPPVWRHFGAKPDERAGVWRAASARPHPPTVLDGDPPFTVLPTHGFGWFHQPALAGARPGTDGDTDWAQQFRLDEVSRNAHGMLLKLSDEQAALGVTLSYAIDPASDVVTMWAEVENRGETPFRVDWLAAASVPLPPDADQVLGFFGRWTLEFQETRERLGVATWRRDNRRGRTSHDSFPGVMIGSSLGDDDGQVYGAHLGWSGNHSIVIEPMLDGRRQLQLGEWLAPGEVVLGPGQRYRTPCAYLSYSACGLNGLSAGFHRFVRANMLNAPRQPMRPRPVMLNTWEAVYCEHDPADLEELARAAARLGVERFVLDDGWFHRRNNDRAGLGDWWPDADKYPRGLAPLIERVRGLGMEFGLWMEPEMVNPDSELYRAHPEWVLRLDGRPRVTGRNQLVLDLAEPEVAAHLFEQVGALLHEHAIAYVKWDMNRDLATAGHHGLAAYHRQTRAFYALLDRLRRAFPSVEIESCASGGGRADYGVLEHVQRIWTSDCNDALTRIGIQRGFLRFFPPEVMGAHIGAECSHTTGRRHTLAFRAAVAIFGHLGLEIDPRTLSAEEFDEARRWIALYKTWRLVLHGGTLRQGRAGSALSWTQAVADDGMSSLLAVYRLHEDDTRYALPLRIDGLRRDVVYRVRFLHVPVAPHFVQQTDLFAAMAGEGAELSGATLLDIGVPLPPQPPESCTLIALEQVRQLA</sequence>
<dbReference type="PIRSF" id="PIRSF005536">
    <property type="entry name" value="Agal"/>
    <property type="match status" value="1"/>
</dbReference>
<dbReference type="PANTHER" id="PTHR43053">
    <property type="entry name" value="GLYCOSIDASE FAMILY 31"/>
    <property type="match status" value="1"/>
</dbReference>
<dbReference type="Gene3D" id="2.70.98.60">
    <property type="entry name" value="alpha-galactosidase from lactobacil brevis"/>
    <property type="match status" value="1"/>
</dbReference>
<feature type="binding site" evidence="7">
    <location>
        <position position="416"/>
    </location>
    <ligand>
        <name>substrate</name>
    </ligand>
</feature>
<gene>
    <name evidence="10" type="ORF">D1006_37570</name>
</gene>
<evidence type="ECO:0000256" key="3">
    <source>
        <dbReference type="ARBA" id="ARBA00022801"/>
    </source>
</evidence>
<dbReference type="PRINTS" id="PR00743">
    <property type="entry name" value="GLHYDRLASE36"/>
</dbReference>
<dbReference type="Gene3D" id="3.20.20.70">
    <property type="entry name" value="Aldolase class I"/>
    <property type="match status" value="1"/>
</dbReference>
<dbReference type="InterPro" id="IPR031704">
    <property type="entry name" value="Glyco_hydro_36_N"/>
</dbReference>
<evidence type="ECO:0000259" key="9">
    <source>
        <dbReference type="Pfam" id="PF16875"/>
    </source>
</evidence>
<feature type="binding site" evidence="7">
    <location>
        <begin position="339"/>
        <end position="340"/>
    </location>
    <ligand>
        <name>substrate</name>
    </ligand>
</feature>
<dbReference type="InterPro" id="IPR050985">
    <property type="entry name" value="Alpha-glycosidase_related"/>
</dbReference>
<dbReference type="FunFam" id="3.20.20.70:FF:000118">
    <property type="entry name" value="Alpha-galactosidase"/>
    <property type="match status" value="1"/>
</dbReference>
<comment type="catalytic activity">
    <reaction evidence="1 5">
        <text>Hydrolysis of terminal, non-reducing alpha-D-galactose residues in alpha-D-galactosides, including galactose oligosaccharides, galactomannans and galactolipids.</text>
        <dbReference type="EC" id="3.2.1.22"/>
    </reaction>
</comment>
<dbReference type="OrthoDB" id="9758822at2"/>
<dbReference type="InterPro" id="IPR017853">
    <property type="entry name" value="GH"/>
</dbReference>
<feature type="active site" description="Proton donor" evidence="6">
    <location>
        <position position="515"/>
    </location>
</feature>
<dbReference type="SUPFAM" id="SSF51445">
    <property type="entry name" value="(Trans)glycosidases"/>
    <property type="match status" value="1"/>
</dbReference>
<dbReference type="Pfam" id="PF16874">
    <property type="entry name" value="Glyco_hydro_36C"/>
    <property type="match status" value="1"/>
</dbReference>
<dbReference type="InterPro" id="IPR002252">
    <property type="entry name" value="Glyco_hydro_36"/>
</dbReference>
<feature type="binding site" evidence="7">
    <location>
        <position position="172"/>
    </location>
    <ligand>
        <name>substrate</name>
    </ligand>
</feature>
<evidence type="ECO:0000256" key="6">
    <source>
        <dbReference type="PIRSR" id="PIRSR005536-1"/>
    </source>
</evidence>
<evidence type="ECO:0000259" key="8">
    <source>
        <dbReference type="Pfam" id="PF16874"/>
    </source>
</evidence>
<reference evidence="10 11" key="1">
    <citation type="submission" date="2018-08" db="EMBL/GenBank/DDBJ databases">
        <title>Mountain-cultivated ginseng endophyte, Burkholderia stabilis and its activity against ginseng root rot disease.</title>
        <authorList>
            <person name="Tapan Kumar M."/>
            <person name="Bae H."/>
            <person name="Shanmugam G."/>
            <person name="Jeon J."/>
        </authorList>
    </citation>
    <scope>NUCLEOTIDE SEQUENCE [LARGE SCALE GENOMIC DNA]</scope>
    <source>
        <strain evidence="10 11">EB159</strain>
    </source>
</reference>
<evidence type="ECO:0000256" key="1">
    <source>
        <dbReference type="ARBA" id="ARBA00001255"/>
    </source>
</evidence>
<evidence type="ECO:0000313" key="10">
    <source>
        <dbReference type="EMBL" id="RXV65732.1"/>
    </source>
</evidence>
<dbReference type="EC" id="3.2.1.22" evidence="2 5"/>
<comment type="similarity">
    <text evidence="5">Belongs to the glycosyl hydrolase.</text>
</comment>
<dbReference type="EMBL" id="QWEX01000003">
    <property type="protein sequence ID" value="RXV65732.1"/>
    <property type="molecule type" value="Genomic_DNA"/>
</dbReference>
<feature type="binding site" evidence="7">
    <location>
        <begin position="449"/>
        <end position="453"/>
    </location>
    <ligand>
        <name>substrate</name>
    </ligand>
</feature>
<dbReference type="Pfam" id="PF02065">
    <property type="entry name" value="Melibiase"/>
    <property type="match status" value="1"/>
</dbReference>
<evidence type="ECO:0000256" key="7">
    <source>
        <dbReference type="PIRSR" id="PIRSR005536-2"/>
    </source>
</evidence>
<dbReference type="InterPro" id="IPR000111">
    <property type="entry name" value="Glyco_hydro_27/36_CS"/>
</dbReference>
<dbReference type="PANTHER" id="PTHR43053:SF3">
    <property type="entry name" value="ALPHA-GALACTOSIDASE C-RELATED"/>
    <property type="match status" value="1"/>
</dbReference>
<accession>A0A4Q2A8K3</accession>
<feature type="domain" description="Glycosyl hydrolase family 36 C-terminal" evidence="8">
    <location>
        <begin position="616"/>
        <end position="700"/>
    </location>
</feature>
<dbReference type="Pfam" id="PF16875">
    <property type="entry name" value="Glyco_hydro_36N"/>
    <property type="match status" value="1"/>
</dbReference>
<dbReference type="GO" id="GO:0004557">
    <property type="term" value="F:alpha-galactosidase activity"/>
    <property type="evidence" value="ECO:0007669"/>
    <property type="project" value="UniProtKB-UniRule"/>
</dbReference>
<evidence type="ECO:0000313" key="11">
    <source>
        <dbReference type="Proteomes" id="UP000289650"/>
    </source>
</evidence>
<proteinExistence type="inferred from homology"/>
<feature type="binding site" evidence="7">
    <location>
        <position position="515"/>
    </location>
    <ligand>
        <name>substrate</name>
    </ligand>
</feature>
<keyword evidence="3 5" id="KW-0378">Hydrolase</keyword>
<dbReference type="PROSITE" id="PS00512">
    <property type="entry name" value="ALPHA_GALACTOSIDASE"/>
    <property type="match status" value="1"/>
</dbReference>
<dbReference type="InterPro" id="IPR013785">
    <property type="entry name" value="Aldolase_TIM"/>
</dbReference>
<evidence type="ECO:0000256" key="5">
    <source>
        <dbReference type="PIRNR" id="PIRNR005536"/>
    </source>
</evidence>
<feature type="active site" description="Nucleophile" evidence="6">
    <location>
        <position position="451"/>
    </location>
</feature>
<dbReference type="Proteomes" id="UP000289650">
    <property type="component" value="Unassembled WGS sequence"/>
</dbReference>
<dbReference type="CDD" id="cd14791">
    <property type="entry name" value="GH36"/>
    <property type="match status" value="1"/>
</dbReference>
<evidence type="ECO:0000256" key="4">
    <source>
        <dbReference type="ARBA" id="ARBA00023295"/>
    </source>
</evidence>
<evidence type="ECO:0000256" key="2">
    <source>
        <dbReference type="ARBA" id="ARBA00012755"/>
    </source>
</evidence>
<feature type="domain" description="Glycosyl hydrolase family 36 N-terminal" evidence="9">
    <location>
        <begin position="26"/>
        <end position="256"/>
    </location>
</feature>
<organism evidence="10 11">
    <name type="scientific">Burkholderia stabilis</name>
    <dbReference type="NCBI Taxonomy" id="95485"/>
    <lineage>
        <taxon>Bacteria</taxon>
        <taxon>Pseudomonadati</taxon>
        <taxon>Pseudomonadota</taxon>
        <taxon>Betaproteobacteria</taxon>
        <taxon>Burkholderiales</taxon>
        <taxon>Burkholderiaceae</taxon>
        <taxon>Burkholderia</taxon>
        <taxon>Burkholderia cepacia complex</taxon>
    </lineage>
</organism>
<dbReference type="AlphaFoldDB" id="A0A4Q2A8K3"/>